<name>A0ACD4CW61_9HYPH</name>
<dbReference type="Proteomes" id="UP001061991">
    <property type="component" value="Plasmid p_unnamed3"/>
</dbReference>
<keyword evidence="2" id="KW-1185">Reference proteome</keyword>
<proteinExistence type="predicted"/>
<reference evidence="1" key="1">
    <citation type="submission" date="2022-09" db="EMBL/GenBank/DDBJ databases">
        <title>Interaction between co-microsymbionts with complementary sets of symbiotic genes in legume-rhizobium systems.</title>
        <authorList>
            <person name="Safronova V."/>
            <person name="Sazanova A."/>
            <person name="Afonin A."/>
            <person name="Chirak E."/>
        </authorList>
    </citation>
    <scope>NUCLEOTIDE SEQUENCE</scope>
    <source>
        <strain evidence="1">A18/3m</strain>
    </source>
</reference>
<evidence type="ECO:0000313" key="1">
    <source>
        <dbReference type="EMBL" id="UXN57722.1"/>
    </source>
</evidence>
<keyword evidence="1" id="KW-0614">Plasmid</keyword>
<geneLocation type="plasmid" evidence="1 2">
    <name>p_unnamed3</name>
</geneLocation>
<accession>A0ACD4CW61</accession>
<evidence type="ECO:0000313" key="2">
    <source>
        <dbReference type="Proteomes" id="UP001061991"/>
    </source>
</evidence>
<dbReference type="EMBL" id="CP104970">
    <property type="protein sequence ID" value="UXN57722.1"/>
    <property type="molecule type" value="Genomic_DNA"/>
</dbReference>
<protein>
    <submittedName>
        <fullName evidence="1">UPF0262 family protein</fullName>
    </submittedName>
</protein>
<organism evidence="1 2">
    <name type="scientific">Phyllobacterium zundukense</name>
    <dbReference type="NCBI Taxonomy" id="1867719"/>
    <lineage>
        <taxon>Bacteria</taxon>
        <taxon>Pseudomonadati</taxon>
        <taxon>Pseudomonadota</taxon>
        <taxon>Alphaproteobacteria</taxon>
        <taxon>Hyphomicrobiales</taxon>
        <taxon>Phyllobacteriaceae</taxon>
        <taxon>Phyllobacterium</taxon>
    </lineage>
</organism>
<sequence>MTAATMSSSSFRLCAVSLDGSFGRQTDKDQKREQAVAIFDLLDNNTFAPVGHDGGPYRLGLALADRRLVISVTTETGAPILCHHLSLTSFRRLLKDYSLVCDSYSHAKARAAADRLEAIDMGRRAIHNEASELLRERLRSKVDIDHETARRLFTLVHVLISQNTLSSTLNISRSLALTSER</sequence>
<gene>
    <name evidence="1" type="ORF">N8E88_02620</name>
</gene>